<dbReference type="PANTHER" id="PTHR39080">
    <property type="entry name" value="50S RIBOSOMAL PROTEIN L28"/>
    <property type="match status" value="1"/>
</dbReference>
<dbReference type="InterPro" id="IPR026569">
    <property type="entry name" value="Ribosomal_bL28"/>
</dbReference>
<dbReference type="Gene3D" id="2.30.170.40">
    <property type="entry name" value="Ribosomal protein L28/L24"/>
    <property type="match status" value="1"/>
</dbReference>
<dbReference type="InterPro" id="IPR034704">
    <property type="entry name" value="Ribosomal_bL28/bL31-like_sf"/>
</dbReference>
<comment type="similarity">
    <text evidence="1 5">Belongs to the bacterial ribosomal protein bL28 family.</text>
</comment>
<dbReference type="NCBIfam" id="TIGR00009">
    <property type="entry name" value="L28"/>
    <property type="match status" value="1"/>
</dbReference>
<feature type="region of interest" description="Disordered" evidence="6">
    <location>
        <begin position="1"/>
        <end position="22"/>
    </location>
</feature>
<evidence type="ECO:0000256" key="5">
    <source>
        <dbReference type="HAMAP-Rule" id="MF_00373"/>
    </source>
</evidence>
<dbReference type="InterPro" id="IPR001383">
    <property type="entry name" value="Ribosomal_bL28_bact-type"/>
</dbReference>
<protein>
    <recommendedName>
        <fullName evidence="4 5">Large ribosomal subunit protein bL28</fullName>
    </recommendedName>
</protein>
<dbReference type="HAMAP" id="MF_00373">
    <property type="entry name" value="Ribosomal_bL28"/>
    <property type="match status" value="1"/>
</dbReference>
<reference evidence="7 8" key="1">
    <citation type="submission" date="2022-06" db="EMBL/GenBank/DDBJ databases">
        <title>Paraconexibacter antarcticus.</title>
        <authorList>
            <person name="Kim C.S."/>
        </authorList>
    </citation>
    <scope>NUCLEOTIDE SEQUENCE [LARGE SCALE GENOMIC DNA]</scope>
    <source>
        <strain evidence="7 8">02-257</strain>
    </source>
</reference>
<dbReference type="GO" id="GO:0005840">
    <property type="term" value="C:ribosome"/>
    <property type="evidence" value="ECO:0007669"/>
    <property type="project" value="UniProtKB-KW"/>
</dbReference>
<dbReference type="SUPFAM" id="SSF143800">
    <property type="entry name" value="L28p-like"/>
    <property type="match status" value="1"/>
</dbReference>
<gene>
    <name evidence="5 7" type="primary">rpmB</name>
    <name evidence="7" type="ORF">NBH00_17320</name>
</gene>
<dbReference type="InterPro" id="IPR050096">
    <property type="entry name" value="Bacterial_rp_bL28"/>
</dbReference>
<evidence type="ECO:0000256" key="3">
    <source>
        <dbReference type="ARBA" id="ARBA00023274"/>
    </source>
</evidence>
<evidence type="ECO:0000256" key="6">
    <source>
        <dbReference type="SAM" id="MobiDB-lite"/>
    </source>
</evidence>
<evidence type="ECO:0000256" key="1">
    <source>
        <dbReference type="ARBA" id="ARBA00008760"/>
    </source>
</evidence>
<dbReference type="RefSeq" id="WP_254569847.1">
    <property type="nucleotide sequence ID" value="NZ_CP098502.1"/>
</dbReference>
<name>A0ABY5DMA8_9ACTN</name>
<dbReference type="InterPro" id="IPR037147">
    <property type="entry name" value="Ribosomal_bL28_sf"/>
</dbReference>
<dbReference type="EMBL" id="CP098502">
    <property type="protein sequence ID" value="UTI63113.1"/>
    <property type="molecule type" value="Genomic_DNA"/>
</dbReference>
<keyword evidence="3 5" id="KW-0687">Ribonucleoprotein</keyword>
<keyword evidence="8" id="KW-1185">Reference proteome</keyword>
<evidence type="ECO:0000313" key="7">
    <source>
        <dbReference type="EMBL" id="UTI63113.1"/>
    </source>
</evidence>
<sequence length="70" mass="7603">MAKVCHSCGKGPAFGQSRSHSMVATKRRFDPNLQKVRILVSGSPSREYVCTRCLKAGKVTKVTSQPRPAA</sequence>
<proteinExistence type="inferred from homology"/>
<evidence type="ECO:0000256" key="2">
    <source>
        <dbReference type="ARBA" id="ARBA00022980"/>
    </source>
</evidence>
<evidence type="ECO:0000313" key="8">
    <source>
        <dbReference type="Proteomes" id="UP001056035"/>
    </source>
</evidence>
<keyword evidence="2 5" id="KW-0689">Ribosomal protein</keyword>
<evidence type="ECO:0000256" key="4">
    <source>
        <dbReference type="ARBA" id="ARBA00035174"/>
    </source>
</evidence>
<dbReference type="Pfam" id="PF00830">
    <property type="entry name" value="Ribosomal_L28"/>
    <property type="match status" value="1"/>
</dbReference>
<accession>A0ABY5DMA8</accession>
<dbReference type="PANTHER" id="PTHR39080:SF1">
    <property type="entry name" value="LARGE RIBOSOMAL SUBUNIT PROTEIN BL28A"/>
    <property type="match status" value="1"/>
</dbReference>
<organism evidence="7 8">
    <name type="scientific">Paraconexibacter antarcticus</name>
    <dbReference type="NCBI Taxonomy" id="2949664"/>
    <lineage>
        <taxon>Bacteria</taxon>
        <taxon>Bacillati</taxon>
        <taxon>Actinomycetota</taxon>
        <taxon>Thermoleophilia</taxon>
        <taxon>Solirubrobacterales</taxon>
        <taxon>Paraconexibacteraceae</taxon>
        <taxon>Paraconexibacter</taxon>
    </lineage>
</organism>
<dbReference type="Proteomes" id="UP001056035">
    <property type="component" value="Chromosome"/>
</dbReference>